<dbReference type="PANTHER" id="PTHR12970:SF1">
    <property type="entry name" value="PROTEASOME ASSEMBLY CHAPERONE 2"/>
    <property type="match status" value="1"/>
</dbReference>
<dbReference type="PIRSF" id="PIRSF010044">
    <property type="entry name" value="UCP010044"/>
    <property type="match status" value="1"/>
</dbReference>
<comment type="caution">
    <text evidence="6">The sequence shown here is derived from an EMBL/GenBank/DDBJ whole genome shotgun (WGS) entry which is preliminary data.</text>
</comment>
<dbReference type="InterPro" id="IPR000595">
    <property type="entry name" value="cNMP-bd_dom"/>
</dbReference>
<protein>
    <recommendedName>
        <fullName evidence="1 4">Proteasome assembly chaperone 2</fullName>
    </recommendedName>
</protein>
<dbReference type="InterPro" id="IPR019151">
    <property type="entry name" value="Proteasome_assmbl_chaperone_2"/>
</dbReference>
<name>A0A1E3J8F4_9TREE</name>
<dbReference type="AlphaFoldDB" id="A0A1E3J8F4"/>
<dbReference type="EMBL" id="MEKH01000014">
    <property type="protein sequence ID" value="ODN97122.1"/>
    <property type="molecule type" value="Genomic_DNA"/>
</dbReference>
<dbReference type="InterPro" id="IPR038389">
    <property type="entry name" value="PSMG2_sf"/>
</dbReference>
<dbReference type="GO" id="GO:0005634">
    <property type="term" value="C:nucleus"/>
    <property type="evidence" value="ECO:0007669"/>
    <property type="project" value="TreeGrafter"/>
</dbReference>
<gene>
    <name evidence="6" type="ORF">I350_08102</name>
</gene>
<evidence type="ECO:0000256" key="4">
    <source>
        <dbReference type="PIRNR" id="PIRNR010044"/>
    </source>
</evidence>
<evidence type="ECO:0000256" key="1">
    <source>
        <dbReference type="ARBA" id="ARBA00019186"/>
    </source>
</evidence>
<sequence length="267" mass="28172">MTVFHPSSGFNPKSFSSATLIIPAVSLGNVPQLTADLLISTLGLKRVGFLGNGDTVAPFAGVGENGEVATGGLEVYGQEGSELYVVQQRSPTLKTKKDEHVSVISEFAQGNEFGFVLVVTSLDSAHQDDVQLLTPYQHILPPTIVSSVPPIIQRIKNLPPLSLAISQPSFGPRSTSRYPPFLPAAGLTRRLLSAFSEDQKKISHGAVTAWCVEGDNRGDARGLAGIVLGVLGIANDVDIREPASWKGLFGTTDGWSGGFGADAELYG</sequence>
<comment type="similarity">
    <text evidence="3 4">Belongs to the PSMG2 family.</text>
</comment>
<comment type="function">
    <text evidence="4">Involved in 20S proteasome assembly.</text>
</comment>
<keyword evidence="2 4" id="KW-0143">Chaperone</keyword>
<dbReference type="Pfam" id="PF09754">
    <property type="entry name" value="PAC2"/>
    <property type="match status" value="1"/>
</dbReference>
<evidence type="ECO:0000313" key="7">
    <source>
        <dbReference type="Proteomes" id="UP000095149"/>
    </source>
</evidence>
<dbReference type="Proteomes" id="UP000095149">
    <property type="component" value="Unassembled WGS sequence"/>
</dbReference>
<dbReference type="InterPro" id="IPR016562">
    <property type="entry name" value="Proteasome_assmbl_chp_2_euk"/>
</dbReference>
<evidence type="ECO:0000256" key="3">
    <source>
        <dbReference type="ARBA" id="ARBA00025745"/>
    </source>
</evidence>
<dbReference type="PROSITE" id="PS50042">
    <property type="entry name" value="CNMP_BINDING_3"/>
    <property type="match status" value="1"/>
</dbReference>
<dbReference type="PANTHER" id="PTHR12970">
    <property type="entry name" value="PROTEASOME ASSEMBLY CHAPERONE 2"/>
    <property type="match status" value="1"/>
</dbReference>
<reference evidence="6 7" key="1">
    <citation type="submission" date="2016-06" db="EMBL/GenBank/DDBJ databases">
        <title>Evolution of pathogenesis and genome organization in the Tremellales.</title>
        <authorList>
            <person name="Cuomo C."/>
            <person name="Litvintseva A."/>
            <person name="Heitman J."/>
            <person name="Chen Y."/>
            <person name="Sun S."/>
            <person name="Springer D."/>
            <person name="Dromer F."/>
            <person name="Young S."/>
            <person name="Zeng Q."/>
            <person name="Chapman S."/>
            <person name="Gujja S."/>
            <person name="Saif S."/>
            <person name="Birren B."/>
        </authorList>
    </citation>
    <scope>NUCLEOTIDE SEQUENCE [LARGE SCALE GENOMIC DNA]</scope>
    <source>
        <strain evidence="6 7">CBS 6273</strain>
    </source>
</reference>
<dbReference type="OrthoDB" id="10260712at2759"/>
<organism evidence="6 7">
    <name type="scientific">Cryptococcus amylolentus CBS 6273</name>
    <dbReference type="NCBI Taxonomy" id="1296118"/>
    <lineage>
        <taxon>Eukaryota</taxon>
        <taxon>Fungi</taxon>
        <taxon>Dikarya</taxon>
        <taxon>Basidiomycota</taxon>
        <taxon>Agaricomycotina</taxon>
        <taxon>Tremellomycetes</taxon>
        <taxon>Tremellales</taxon>
        <taxon>Cryptococcaceae</taxon>
        <taxon>Cryptococcus</taxon>
    </lineage>
</organism>
<dbReference type="GO" id="GO:0043248">
    <property type="term" value="P:proteasome assembly"/>
    <property type="evidence" value="ECO:0007669"/>
    <property type="project" value="TreeGrafter"/>
</dbReference>
<dbReference type="GO" id="GO:0005829">
    <property type="term" value="C:cytosol"/>
    <property type="evidence" value="ECO:0007669"/>
    <property type="project" value="TreeGrafter"/>
</dbReference>
<evidence type="ECO:0000256" key="2">
    <source>
        <dbReference type="ARBA" id="ARBA00023186"/>
    </source>
</evidence>
<accession>A0A1E3J8F4</accession>
<proteinExistence type="inferred from homology"/>
<dbReference type="Gene3D" id="3.40.50.10900">
    <property type="entry name" value="PAC-like subunit"/>
    <property type="match status" value="2"/>
</dbReference>
<comment type="subunit">
    <text evidence="4">Component of the 20S proteasome chaperone.</text>
</comment>
<evidence type="ECO:0000313" key="6">
    <source>
        <dbReference type="EMBL" id="ODN97122.1"/>
    </source>
</evidence>
<feature type="domain" description="Cyclic nucleotide-binding" evidence="5">
    <location>
        <begin position="77"/>
        <end position="124"/>
    </location>
</feature>
<evidence type="ECO:0000259" key="5">
    <source>
        <dbReference type="PROSITE" id="PS50042"/>
    </source>
</evidence>